<feature type="compositionally biased region" description="Gly residues" evidence="1">
    <location>
        <begin position="257"/>
        <end position="268"/>
    </location>
</feature>
<reference evidence="3" key="4">
    <citation type="journal article" date="2015" name="G3 (Bethesda)">
        <title>Genome sequences of three phytopathogenic species of the Magnaporthaceae family of fungi.</title>
        <authorList>
            <person name="Okagaki L.H."/>
            <person name="Nunes C.C."/>
            <person name="Sailsbery J."/>
            <person name="Clay B."/>
            <person name="Brown D."/>
            <person name="John T."/>
            <person name="Oh Y."/>
            <person name="Young N."/>
            <person name="Fitzgerald M."/>
            <person name="Haas B.J."/>
            <person name="Zeng Q."/>
            <person name="Young S."/>
            <person name="Adiconis X."/>
            <person name="Fan L."/>
            <person name="Levin J.Z."/>
            <person name="Mitchell T.K."/>
            <person name="Okubara P.A."/>
            <person name="Farman M.L."/>
            <person name="Kohn L.M."/>
            <person name="Birren B."/>
            <person name="Ma L.-J."/>
            <person name="Dean R.A."/>
        </authorList>
    </citation>
    <scope>NUCLEOTIDE SEQUENCE</scope>
    <source>
        <strain evidence="3">R3-111a-1</strain>
    </source>
</reference>
<evidence type="ECO:0000313" key="2">
    <source>
        <dbReference type="EMBL" id="EJT70290.1"/>
    </source>
</evidence>
<dbReference type="EMBL" id="GL385402">
    <property type="protein sequence ID" value="EJT70290.1"/>
    <property type="molecule type" value="Genomic_DNA"/>
</dbReference>
<dbReference type="GeneID" id="20352921"/>
<name>J3PG36_GAET3</name>
<dbReference type="HOGENOM" id="CLU_1038459_0_0_1"/>
<reference evidence="2" key="3">
    <citation type="submission" date="2010-09" db="EMBL/GenBank/DDBJ databases">
        <title>Annotation of Gaeumannomyces graminis var. tritici R3-111a-1.</title>
        <authorList>
            <consortium name="The Broad Institute Genome Sequencing Platform"/>
            <person name="Ma L.-J."/>
            <person name="Dead R."/>
            <person name="Young S.K."/>
            <person name="Zeng Q."/>
            <person name="Gargeya S."/>
            <person name="Fitzgerald M."/>
            <person name="Haas B."/>
            <person name="Abouelleil A."/>
            <person name="Alvarado L."/>
            <person name="Arachchi H.M."/>
            <person name="Berlin A."/>
            <person name="Brown A."/>
            <person name="Chapman S.B."/>
            <person name="Chen Z."/>
            <person name="Dunbar C."/>
            <person name="Freedman E."/>
            <person name="Gearin G."/>
            <person name="Gellesch M."/>
            <person name="Goldberg J."/>
            <person name="Griggs A."/>
            <person name="Gujja S."/>
            <person name="Heiman D."/>
            <person name="Howarth C."/>
            <person name="Larson L."/>
            <person name="Lui A."/>
            <person name="MacDonald P.J.P."/>
            <person name="Mehta T."/>
            <person name="Montmayeur A."/>
            <person name="Murphy C."/>
            <person name="Neiman D."/>
            <person name="Pearson M."/>
            <person name="Priest M."/>
            <person name="Roberts A."/>
            <person name="Saif S."/>
            <person name="Shea T."/>
            <person name="Shenoy N."/>
            <person name="Sisk P."/>
            <person name="Stolte C."/>
            <person name="Sykes S."/>
            <person name="Yandava C."/>
            <person name="Wortman J."/>
            <person name="Nusbaum C."/>
            <person name="Birren B."/>
        </authorList>
    </citation>
    <scope>NUCLEOTIDE SEQUENCE</scope>
    <source>
        <strain evidence="2">R3-111a-1</strain>
    </source>
</reference>
<evidence type="ECO:0000313" key="3">
    <source>
        <dbReference type="EnsemblFungi" id="EJT70290"/>
    </source>
</evidence>
<feature type="compositionally biased region" description="Pro residues" evidence="1">
    <location>
        <begin position="1"/>
        <end position="14"/>
    </location>
</feature>
<feature type="region of interest" description="Disordered" evidence="1">
    <location>
        <begin position="246"/>
        <end position="268"/>
    </location>
</feature>
<feature type="compositionally biased region" description="Pro residues" evidence="1">
    <location>
        <begin position="23"/>
        <end position="45"/>
    </location>
</feature>
<organism evidence="2">
    <name type="scientific">Gaeumannomyces tritici (strain R3-111a-1)</name>
    <name type="common">Wheat and barley take-all root rot fungus</name>
    <name type="synonym">Gaeumannomyces graminis var. tritici</name>
    <dbReference type="NCBI Taxonomy" id="644352"/>
    <lineage>
        <taxon>Eukaryota</taxon>
        <taxon>Fungi</taxon>
        <taxon>Dikarya</taxon>
        <taxon>Ascomycota</taxon>
        <taxon>Pezizomycotina</taxon>
        <taxon>Sordariomycetes</taxon>
        <taxon>Sordariomycetidae</taxon>
        <taxon>Magnaporthales</taxon>
        <taxon>Magnaporthaceae</taxon>
        <taxon>Gaeumannomyces</taxon>
    </lineage>
</organism>
<evidence type="ECO:0000313" key="4">
    <source>
        <dbReference type="Proteomes" id="UP000006039"/>
    </source>
</evidence>
<dbReference type="eggNOG" id="ENOG502RNK0">
    <property type="taxonomic scope" value="Eukaryota"/>
</dbReference>
<sequence>MPQPTPPHEPPEATPPSLDAPPSSHPPDPSAAPSATPHPRPPSPVEPSSSTAEAQSAYNDLRRLIPSLASELDHLRASLREHNVWLQRYGHAGTAVPTPDELVFRPPSAEPPPSAASAAPSSDPDLPPAYSASDVPPYTGGPRPPRAVVGGGGAAAAAEAASSSSSSVSPYSTIEDVRVRRDQLTGWLAEGEDVLREYSARLAQLREELGMAPDDADDVLGTWNEAGPDNALPDYQVVEEHEDRMVGGVGEVPPPYLGGGIAGKGWRG</sequence>
<proteinExistence type="predicted"/>
<dbReference type="EnsemblFungi" id="EJT70290">
    <property type="protein sequence ID" value="EJT70290"/>
    <property type="gene ID" value="GGTG_12463"/>
</dbReference>
<reference evidence="2" key="2">
    <citation type="submission" date="2010-07" db="EMBL/GenBank/DDBJ databases">
        <authorList>
            <consortium name="The Broad Institute Genome Sequencing Platform"/>
            <consortium name="Broad Institute Genome Sequencing Center for Infectious Disease"/>
            <person name="Ma L.-J."/>
            <person name="Dead R."/>
            <person name="Young S."/>
            <person name="Zeng Q."/>
            <person name="Koehrsen M."/>
            <person name="Alvarado L."/>
            <person name="Berlin A."/>
            <person name="Chapman S.B."/>
            <person name="Chen Z."/>
            <person name="Freedman E."/>
            <person name="Gellesch M."/>
            <person name="Goldberg J."/>
            <person name="Griggs A."/>
            <person name="Gujja S."/>
            <person name="Heilman E.R."/>
            <person name="Heiman D."/>
            <person name="Hepburn T."/>
            <person name="Howarth C."/>
            <person name="Jen D."/>
            <person name="Larson L."/>
            <person name="Mehta T."/>
            <person name="Neiman D."/>
            <person name="Pearson M."/>
            <person name="Roberts A."/>
            <person name="Saif S."/>
            <person name="Shea T."/>
            <person name="Shenoy N."/>
            <person name="Sisk P."/>
            <person name="Stolte C."/>
            <person name="Sykes S."/>
            <person name="Walk T."/>
            <person name="White J."/>
            <person name="Yandava C."/>
            <person name="Haas B."/>
            <person name="Nusbaum C."/>
            <person name="Birren B."/>
        </authorList>
    </citation>
    <scope>NUCLEOTIDE SEQUENCE</scope>
    <source>
        <strain evidence="2">R3-111a-1</strain>
    </source>
</reference>
<feature type="region of interest" description="Disordered" evidence="1">
    <location>
        <begin position="94"/>
        <end position="172"/>
    </location>
</feature>
<dbReference type="VEuPathDB" id="FungiDB:GGTG_12463"/>
<feature type="region of interest" description="Disordered" evidence="1">
    <location>
        <begin position="1"/>
        <end position="58"/>
    </location>
</feature>
<reference evidence="4" key="1">
    <citation type="submission" date="2010-07" db="EMBL/GenBank/DDBJ databases">
        <title>The genome sequence of Gaeumannomyces graminis var. tritici strain R3-111a-1.</title>
        <authorList>
            <consortium name="The Broad Institute Genome Sequencing Platform"/>
            <person name="Ma L.-J."/>
            <person name="Dead R."/>
            <person name="Young S."/>
            <person name="Zeng Q."/>
            <person name="Koehrsen M."/>
            <person name="Alvarado L."/>
            <person name="Berlin A."/>
            <person name="Chapman S.B."/>
            <person name="Chen Z."/>
            <person name="Freedman E."/>
            <person name="Gellesch M."/>
            <person name="Goldberg J."/>
            <person name="Griggs A."/>
            <person name="Gujja S."/>
            <person name="Heilman E.R."/>
            <person name="Heiman D."/>
            <person name="Hepburn T."/>
            <person name="Howarth C."/>
            <person name="Jen D."/>
            <person name="Larson L."/>
            <person name="Mehta T."/>
            <person name="Neiman D."/>
            <person name="Pearson M."/>
            <person name="Roberts A."/>
            <person name="Saif S."/>
            <person name="Shea T."/>
            <person name="Shenoy N."/>
            <person name="Sisk P."/>
            <person name="Stolte C."/>
            <person name="Sykes S."/>
            <person name="Walk T."/>
            <person name="White J."/>
            <person name="Yandava C."/>
            <person name="Haas B."/>
            <person name="Nusbaum C."/>
            <person name="Birren B."/>
        </authorList>
    </citation>
    <scope>NUCLEOTIDE SEQUENCE [LARGE SCALE GENOMIC DNA]</scope>
    <source>
        <strain evidence="4">R3-111a-1</strain>
    </source>
</reference>
<dbReference type="AlphaFoldDB" id="J3PG36"/>
<gene>
    <name evidence="3" type="primary">20352921</name>
    <name evidence="2" type="ORF">GGTG_12463</name>
</gene>
<dbReference type="OrthoDB" id="5220889at2759"/>
<feature type="compositionally biased region" description="Low complexity" evidence="1">
    <location>
        <begin position="155"/>
        <end position="169"/>
    </location>
</feature>
<reference evidence="3" key="5">
    <citation type="submission" date="2018-04" db="UniProtKB">
        <authorList>
            <consortium name="EnsemblFungi"/>
        </authorList>
    </citation>
    <scope>IDENTIFICATION</scope>
    <source>
        <strain evidence="3">R3-111a-1</strain>
    </source>
</reference>
<dbReference type="PRINTS" id="PR01217">
    <property type="entry name" value="PRICHEXTENSN"/>
</dbReference>
<feature type="compositionally biased region" description="Low complexity" evidence="1">
    <location>
        <begin position="115"/>
        <end position="134"/>
    </location>
</feature>
<protein>
    <submittedName>
        <fullName evidence="2 3">Uncharacterized protein</fullName>
    </submittedName>
</protein>
<dbReference type="Proteomes" id="UP000006039">
    <property type="component" value="Unassembled WGS sequence"/>
</dbReference>
<accession>J3PG36</accession>
<evidence type="ECO:0000256" key="1">
    <source>
        <dbReference type="SAM" id="MobiDB-lite"/>
    </source>
</evidence>
<keyword evidence="4" id="KW-1185">Reference proteome</keyword>
<dbReference type="RefSeq" id="XP_009228624.1">
    <property type="nucleotide sequence ID" value="XM_009230360.1"/>
</dbReference>